<comment type="caution">
    <text evidence="2">The sequence shown here is derived from an EMBL/GenBank/DDBJ whole genome shotgun (WGS) entry which is preliminary data.</text>
</comment>
<feature type="region of interest" description="Disordered" evidence="1">
    <location>
        <begin position="1"/>
        <end position="86"/>
    </location>
</feature>
<reference evidence="2 3" key="1">
    <citation type="submission" date="2017-03" db="EMBL/GenBank/DDBJ databases">
        <title>Genomes of endolithic fungi from Antarctica.</title>
        <authorList>
            <person name="Coleine C."/>
            <person name="Masonjones S."/>
            <person name="Stajich J.E."/>
        </authorList>
    </citation>
    <scope>NUCLEOTIDE SEQUENCE [LARGE SCALE GENOMIC DNA]</scope>
    <source>
        <strain evidence="2 3">CCFEE 5184</strain>
    </source>
</reference>
<proteinExistence type="predicted"/>
<protein>
    <submittedName>
        <fullName evidence="2">Uncharacterized protein</fullName>
    </submittedName>
</protein>
<evidence type="ECO:0000256" key="1">
    <source>
        <dbReference type="SAM" id="MobiDB-lite"/>
    </source>
</evidence>
<evidence type="ECO:0000313" key="2">
    <source>
        <dbReference type="EMBL" id="TKA73795.1"/>
    </source>
</evidence>
<feature type="compositionally biased region" description="Low complexity" evidence="1">
    <location>
        <begin position="19"/>
        <end position="32"/>
    </location>
</feature>
<organism evidence="2 3">
    <name type="scientific">Friedmanniomyces simplex</name>
    <dbReference type="NCBI Taxonomy" id="329884"/>
    <lineage>
        <taxon>Eukaryota</taxon>
        <taxon>Fungi</taxon>
        <taxon>Dikarya</taxon>
        <taxon>Ascomycota</taxon>
        <taxon>Pezizomycotina</taxon>
        <taxon>Dothideomycetes</taxon>
        <taxon>Dothideomycetidae</taxon>
        <taxon>Mycosphaerellales</taxon>
        <taxon>Teratosphaeriaceae</taxon>
        <taxon>Friedmanniomyces</taxon>
    </lineage>
</organism>
<gene>
    <name evidence="2" type="ORF">B0A55_05531</name>
</gene>
<accession>A0A4U0XGN4</accession>
<dbReference type="AlphaFoldDB" id="A0A4U0XGN4"/>
<dbReference type="Proteomes" id="UP000309340">
    <property type="component" value="Unassembled WGS sequence"/>
</dbReference>
<name>A0A4U0XGN4_9PEZI</name>
<evidence type="ECO:0000313" key="3">
    <source>
        <dbReference type="Proteomes" id="UP000309340"/>
    </source>
</evidence>
<sequence>MSKMNRTSWARPLEPLTHPDSTSPPASPTQASNDRPVITPLSMAANSPAGTNFSPPTQDTSSSRSPTVQCVWEVDDDSSPSGGPLNLTFSRIVGPYGRDRDASTPAAETADLVSILSNATLHDLERIVQGDTEARQQQLLDREMGLLALDERMARAPAPMAVEKAGVGVPKPLPDHFSEQQDLQGDAADTPLPASDEETATSRSERQARQRAAYR</sequence>
<feature type="compositionally biased region" description="Polar residues" evidence="1">
    <location>
        <begin position="44"/>
        <end position="68"/>
    </location>
</feature>
<keyword evidence="3" id="KW-1185">Reference proteome</keyword>
<feature type="region of interest" description="Disordered" evidence="1">
    <location>
        <begin position="166"/>
        <end position="215"/>
    </location>
</feature>
<dbReference type="EMBL" id="NAJQ01000250">
    <property type="protein sequence ID" value="TKA73795.1"/>
    <property type="molecule type" value="Genomic_DNA"/>
</dbReference>